<dbReference type="InterPro" id="IPR058624">
    <property type="entry name" value="MdtA-like_HH"/>
</dbReference>
<dbReference type="Pfam" id="PF25917">
    <property type="entry name" value="BSH_RND"/>
    <property type="match status" value="1"/>
</dbReference>
<sequence length="361" mass="38483">MVDATHSGNETADAAPSRSLKARLLPVFAVVILAAAAWFGWRYWTEGRFMVTTDDAYVQADSARVAARVEGYVAELPVAENQHVAAGDVLVRLEDDDYRNALETARSRFSTADATLARIDAQITAAEASVEQARAQRQSAQAQLTNAQSSAERAQSLFDRQATAKADLDRANEELSTAKANLASAEAAISSAEAQVAVLRAQREESEGDRRQLELAVDQAQRDLDRTVLRAPFDGVLANRAVEVGDLVSPGSQLAALVPDDGLYIEANYKETQMPGVVPGAVVHITFDALPDHEFEGRVTSAAPATGSVFSLLPAENATGNFTKVVQRVPVRISIPDDALATGALRGGLSAVVSVDRRTAE</sequence>
<dbReference type="Gene3D" id="1.10.287.470">
    <property type="entry name" value="Helix hairpin bin"/>
    <property type="match status" value="2"/>
</dbReference>
<dbReference type="Gene3D" id="2.40.50.100">
    <property type="match status" value="1"/>
</dbReference>
<feature type="domain" description="Multidrug resistance protein MdtA-like barrel-sandwich hybrid" evidence="4">
    <location>
        <begin position="63"/>
        <end position="258"/>
    </location>
</feature>
<dbReference type="RefSeq" id="WP_211783684.1">
    <property type="nucleotide sequence ID" value="NZ_CP047289.1"/>
</dbReference>
<feature type="coiled-coil region" evidence="1">
    <location>
        <begin position="116"/>
        <end position="230"/>
    </location>
</feature>
<dbReference type="InterPro" id="IPR058625">
    <property type="entry name" value="MdtA-like_BSH"/>
</dbReference>
<dbReference type="Gene3D" id="2.40.30.170">
    <property type="match status" value="1"/>
</dbReference>
<dbReference type="PANTHER" id="PTHR30386">
    <property type="entry name" value="MEMBRANE FUSION SUBUNIT OF EMRAB-TOLC MULTIDRUG EFFLUX PUMP"/>
    <property type="match status" value="1"/>
</dbReference>
<reference evidence="5" key="1">
    <citation type="submission" date="2020-01" db="EMBL/GenBank/DDBJ databases">
        <authorList>
            <person name="Yang Y."/>
            <person name="Kwon Y.M."/>
        </authorList>
    </citation>
    <scope>NUCLEOTIDE SEQUENCE</scope>
    <source>
        <strain evidence="5">PG104</strain>
    </source>
</reference>
<organism evidence="5 6">
    <name type="scientific">Falsirhodobacter algicola</name>
    <dbReference type="NCBI Taxonomy" id="2692330"/>
    <lineage>
        <taxon>Bacteria</taxon>
        <taxon>Pseudomonadati</taxon>
        <taxon>Pseudomonadota</taxon>
        <taxon>Alphaproteobacteria</taxon>
        <taxon>Rhodobacterales</taxon>
        <taxon>Paracoccaceae</taxon>
        <taxon>Falsirhodobacter</taxon>
    </lineage>
</organism>
<dbReference type="SUPFAM" id="SSF111369">
    <property type="entry name" value="HlyD-like secretion proteins"/>
    <property type="match status" value="3"/>
</dbReference>
<dbReference type="EMBL" id="CP047289">
    <property type="protein sequence ID" value="QUS36462.1"/>
    <property type="molecule type" value="Genomic_DNA"/>
</dbReference>
<dbReference type="GO" id="GO:0055085">
    <property type="term" value="P:transmembrane transport"/>
    <property type="evidence" value="ECO:0007669"/>
    <property type="project" value="InterPro"/>
</dbReference>
<feature type="domain" description="Multidrug resistance protein MdtA-like alpha-helical hairpin" evidence="3">
    <location>
        <begin position="132"/>
        <end position="196"/>
    </location>
</feature>
<evidence type="ECO:0000256" key="2">
    <source>
        <dbReference type="SAM" id="Phobius"/>
    </source>
</evidence>
<keyword evidence="2" id="KW-1133">Transmembrane helix</keyword>
<evidence type="ECO:0000259" key="3">
    <source>
        <dbReference type="Pfam" id="PF25876"/>
    </source>
</evidence>
<dbReference type="AlphaFoldDB" id="A0A8J8SLG6"/>
<dbReference type="KEGG" id="fap:GR316_09430"/>
<name>A0A8J8SLG6_9RHOB</name>
<proteinExistence type="predicted"/>
<dbReference type="PANTHER" id="PTHR30386:SF24">
    <property type="entry name" value="MULTIDRUG RESISTANCE EFFLUX PUMP"/>
    <property type="match status" value="1"/>
</dbReference>
<dbReference type="Pfam" id="PF25876">
    <property type="entry name" value="HH_MFP_RND"/>
    <property type="match status" value="1"/>
</dbReference>
<evidence type="ECO:0000313" key="5">
    <source>
        <dbReference type="EMBL" id="QUS36462.1"/>
    </source>
</evidence>
<protein>
    <submittedName>
        <fullName evidence="5">HlyD family efflux transporter periplasmic adaptor subunit</fullName>
    </submittedName>
</protein>
<feature type="transmembrane region" description="Helical" evidence="2">
    <location>
        <begin position="24"/>
        <end position="44"/>
    </location>
</feature>
<keyword evidence="1" id="KW-0175">Coiled coil</keyword>
<dbReference type="Proteomes" id="UP000679284">
    <property type="component" value="Chromosome"/>
</dbReference>
<keyword evidence="6" id="KW-1185">Reference proteome</keyword>
<evidence type="ECO:0000259" key="4">
    <source>
        <dbReference type="Pfam" id="PF25917"/>
    </source>
</evidence>
<evidence type="ECO:0000313" key="6">
    <source>
        <dbReference type="Proteomes" id="UP000679284"/>
    </source>
</evidence>
<gene>
    <name evidence="5" type="ORF">GR316_09430</name>
</gene>
<keyword evidence="2" id="KW-0812">Transmembrane</keyword>
<evidence type="ECO:0000256" key="1">
    <source>
        <dbReference type="SAM" id="Coils"/>
    </source>
</evidence>
<dbReference type="InterPro" id="IPR050739">
    <property type="entry name" value="MFP"/>
</dbReference>
<accession>A0A8J8SLG6</accession>
<keyword evidence="2" id="KW-0472">Membrane</keyword>